<reference evidence="1 2" key="1">
    <citation type="submission" date="2020-08" db="EMBL/GenBank/DDBJ databases">
        <title>Genomic Encyclopedia of Type Strains, Phase IV (KMG-IV): sequencing the most valuable type-strain genomes for metagenomic binning, comparative biology and taxonomic classification.</title>
        <authorList>
            <person name="Goeker M."/>
        </authorList>
    </citation>
    <scope>NUCLEOTIDE SEQUENCE [LARGE SCALE GENOMIC DNA]</scope>
    <source>
        <strain evidence="1 2">DSM 29854</strain>
    </source>
</reference>
<proteinExistence type="predicted"/>
<dbReference type="AlphaFoldDB" id="A0A839GTC4"/>
<dbReference type="RefSeq" id="WP_182513429.1">
    <property type="nucleotide sequence ID" value="NZ_JACJIQ010000011.1"/>
</dbReference>
<gene>
    <name evidence="1" type="ORF">FHS90_002851</name>
</gene>
<comment type="caution">
    <text evidence="1">The sequence shown here is derived from an EMBL/GenBank/DDBJ whole genome shotgun (WGS) entry which is preliminary data.</text>
</comment>
<sequence length="382" mass="43717">MKDKYNQIRLAQYSQELAQRLSEEHFAQHEVVTAPQLISFTPIKQVNLYLIRELLTLWNHEMANLRSPYFDFESPEVKDALVQFMNVLSRKISIKRPHFEPLLQKAIQDTFRTVLEPVEVFEEKFLRVDDLSPAKLQEGLKYQDLDKELYRQFIDSLSEENLDRGKVTTKLQRFLNEHNSLRFSVADVVTRFNELKPLKMEEILTPEAPVAPVVPSIPVVPATPPPPAAAPAPTPVAAVPPVPTAPSTNGSSTSSGAAASPFFRPEVNMEPKLNERFQQEQKQTLNDRFKQPVNASLADRQQDQKIGSLKDAISINQRFSFINELFEGDNMAYHAVIKQLDEFGSAHDARHYLLNEVGSKYNWSKKEEHVQKLVRLIERKFA</sequence>
<dbReference type="Proteomes" id="UP000563094">
    <property type="component" value="Unassembled WGS sequence"/>
</dbReference>
<accession>A0A839GTC4</accession>
<evidence type="ECO:0000313" key="2">
    <source>
        <dbReference type="Proteomes" id="UP000563094"/>
    </source>
</evidence>
<evidence type="ECO:0000313" key="1">
    <source>
        <dbReference type="EMBL" id="MBA9078127.1"/>
    </source>
</evidence>
<name>A0A839GTC4_9BACT</name>
<protein>
    <submittedName>
        <fullName evidence="1">Uncharacterized protein</fullName>
    </submittedName>
</protein>
<keyword evidence="2" id="KW-1185">Reference proteome</keyword>
<dbReference type="EMBL" id="JACJIQ010000011">
    <property type="protein sequence ID" value="MBA9078127.1"/>
    <property type="molecule type" value="Genomic_DNA"/>
</dbReference>
<organism evidence="1 2">
    <name type="scientific">Rufibacter quisquiliarum</name>
    <dbReference type="NCBI Taxonomy" id="1549639"/>
    <lineage>
        <taxon>Bacteria</taxon>
        <taxon>Pseudomonadati</taxon>
        <taxon>Bacteroidota</taxon>
        <taxon>Cytophagia</taxon>
        <taxon>Cytophagales</taxon>
        <taxon>Hymenobacteraceae</taxon>
        <taxon>Rufibacter</taxon>
    </lineage>
</organism>